<evidence type="ECO:0000313" key="13">
    <source>
        <dbReference type="RefSeq" id="XP_004842849.1"/>
    </source>
</evidence>
<dbReference type="SUPFAM" id="SSF51735">
    <property type="entry name" value="NAD(P)-binding Rossmann-fold domains"/>
    <property type="match status" value="1"/>
</dbReference>
<protein>
    <submittedName>
        <fullName evidence="6 7">Short-chain dehydrogenase/reductase family 42E member 1</fullName>
    </submittedName>
</protein>
<dbReference type="RefSeq" id="XP_004842847.1">
    <property type="nucleotide sequence ID" value="XM_004842790.3"/>
</dbReference>
<evidence type="ECO:0000313" key="8">
    <source>
        <dbReference type="Proteomes" id="UP000006813"/>
    </source>
</evidence>
<dbReference type="RefSeq" id="XP_004842848.1">
    <property type="nucleotide sequence ID" value="XM_004842791.3"/>
</dbReference>
<dbReference type="PANTHER" id="PTHR43245:SF51">
    <property type="entry name" value="SHORT CHAIN DEHYDROGENASE_REDUCTASE FAMILY 42E, MEMBER 2"/>
    <property type="match status" value="1"/>
</dbReference>
<keyword evidence="9" id="KW-1185">Reference proteome</keyword>
<keyword evidence="3" id="KW-0520">NAD</keyword>
<sequence length="393" mass="43936">MDSQRSPKETVLITGGGGYFGFRLGCALSRKGVRVILFDISSPAQTIPQGMKFVLGDIRHLSDVERAFQDSDISCVFHIASYGMSGREQLNQNLIEEVNVGGTDNVLQACCRRGVPRLVYTSTFNVIFGGQVIRNGDESLPYLPLHLHPDHYSRTKSIAEKKVLEANGSALETGDNVLRTCALRPAGIYGPGEQRHLPRIVSYIERGLFSFVYGDPSSLVEFVHVDNLVQAHILASEALKVDKGHTASGQPYFISDGRPVNNFEFFRPLVEGLGYKFPSTRLPLTLVYCFAFLTEMSHFIIGRLYNFQPFLTRTEVYKTGVTHYFSLKKAKIELGYEPQPFDLQEVVDWFKAHGHGRSPGNGDSEFLLWHGLLILLLVLSVFTWLPPTLFLSV</sequence>
<evidence type="ECO:0000313" key="7">
    <source>
        <dbReference type="EMBL" id="JAO00171.1"/>
    </source>
</evidence>
<proteinExistence type="inferred from homology"/>
<feature type="domain" description="3-beta hydroxysteroid dehydrogenase/isomerase" evidence="5">
    <location>
        <begin position="12"/>
        <end position="284"/>
    </location>
</feature>
<dbReference type="AlphaFoldDB" id="G5BKQ6"/>
<dbReference type="RefSeq" id="XP_004842849.1">
    <property type="nucleotide sequence ID" value="XM_004842792.3"/>
</dbReference>
<reference evidence="7" key="2">
    <citation type="submission" date="2015-10" db="EMBL/GenBank/DDBJ databases">
        <title>FRAMA: From RNA-seq data to annotated mRNA assemblies.</title>
        <authorList>
            <person name="Bens M."/>
            <person name="Sahm A."/>
            <person name="Jahn N."/>
            <person name="Morhart M."/>
            <person name="Holtze S."/>
            <person name="Hildebrandt T.B."/>
            <person name="Platzer M."/>
            <person name="Szafranski K."/>
        </authorList>
    </citation>
    <scope>NUCLEOTIDE SEQUENCE</scope>
    <source>
        <tissue evidence="7">Kidney</tissue>
    </source>
</reference>
<dbReference type="GO" id="GO:0016616">
    <property type="term" value="F:oxidoreductase activity, acting on the CH-OH group of donors, NAD or NADP as acceptor"/>
    <property type="evidence" value="ECO:0007669"/>
    <property type="project" value="InterPro"/>
</dbReference>
<dbReference type="RefSeq" id="XP_004842845.1">
    <property type="nucleotide sequence ID" value="XM_004842788.3"/>
</dbReference>
<dbReference type="PANTHER" id="PTHR43245">
    <property type="entry name" value="BIFUNCTIONAL POLYMYXIN RESISTANCE PROTEIN ARNA"/>
    <property type="match status" value="1"/>
</dbReference>
<reference evidence="6 8" key="1">
    <citation type="journal article" date="2011" name="Nature">
        <title>Genome sequencing reveals insights into physiology and longevity of the naked mole rat.</title>
        <authorList>
            <person name="Kim E.B."/>
            <person name="Fang X."/>
            <person name="Fushan A.A."/>
            <person name="Huang Z."/>
            <person name="Lobanov A.V."/>
            <person name="Han L."/>
            <person name="Marino S.M."/>
            <person name="Sun X."/>
            <person name="Turanov A.A."/>
            <person name="Yang P."/>
            <person name="Yim S.H."/>
            <person name="Zhao X."/>
            <person name="Kasaikina M.V."/>
            <person name="Stoletzki N."/>
            <person name="Peng C."/>
            <person name="Polak P."/>
            <person name="Xiong Z."/>
            <person name="Kiezun A."/>
            <person name="Zhu Y."/>
            <person name="Chen Y."/>
            <person name="Kryukov G.V."/>
            <person name="Zhang Q."/>
            <person name="Peshkin L."/>
            <person name="Yang L."/>
            <person name="Bronson R.T."/>
            <person name="Buffenstein R."/>
            <person name="Wang B."/>
            <person name="Han C."/>
            <person name="Li Q."/>
            <person name="Chen L."/>
            <person name="Zhao W."/>
            <person name="Sunyaev S.R."/>
            <person name="Park T.J."/>
            <person name="Zhang G."/>
            <person name="Wang J."/>
            <person name="Gladyshev V.N."/>
        </authorList>
    </citation>
    <scope>NUCLEOTIDE SEQUENCE [LARGE SCALE GENOMIC DNA]</scope>
</reference>
<evidence type="ECO:0000256" key="3">
    <source>
        <dbReference type="ARBA" id="ARBA00023027"/>
    </source>
</evidence>
<dbReference type="STRING" id="10181.G5BKQ6"/>
<dbReference type="Gene3D" id="3.40.50.720">
    <property type="entry name" value="NAD(P)-binding Rossmann-like Domain"/>
    <property type="match status" value="1"/>
</dbReference>
<dbReference type="OrthoDB" id="2735536at2759"/>
<dbReference type="FunFam" id="3.40.50.720:FF:000138">
    <property type="entry name" value="Short-chain dehydrogenase/reductase family 42E member 1"/>
    <property type="match status" value="1"/>
</dbReference>
<dbReference type="Bgee" id="ENSHGLG00000010816">
    <property type="expression patterns" value="Expressed in liver and 10 other cell types or tissues"/>
</dbReference>
<dbReference type="Proteomes" id="UP000694906">
    <property type="component" value="Unplaced"/>
</dbReference>
<dbReference type="Pfam" id="PF01073">
    <property type="entry name" value="3Beta_HSD"/>
    <property type="match status" value="1"/>
</dbReference>
<evidence type="ECO:0000256" key="2">
    <source>
        <dbReference type="ARBA" id="ARBA00023002"/>
    </source>
</evidence>
<feature type="transmembrane region" description="Helical" evidence="4">
    <location>
        <begin position="285"/>
        <end position="305"/>
    </location>
</feature>
<evidence type="ECO:0000313" key="14">
    <source>
        <dbReference type="RefSeq" id="XP_021112324.1"/>
    </source>
</evidence>
<dbReference type="eggNOG" id="KOG1430">
    <property type="taxonomic scope" value="Eukaryota"/>
</dbReference>
<dbReference type="InterPro" id="IPR036291">
    <property type="entry name" value="NAD(P)-bd_dom_sf"/>
</dbReference>
<dbReference type="EMBL" id="JH170772">
    <property type="protein sequence ID" value="EHB09867.1"/>
    <property type="molecule type" value="Genomic_DNA"/>
</dbReference>
<reference evidence="10 11" key="3">
    <citation type="submission" date="2025-04" db="UniProtKB">
        <authorList>
            <consortium name="RefSeq"/>
        </authorList>
    </citation>
    <scope>IDENTIFICATION</scope>
</reference>
<dbReference type="GO" id="GO:0006694">
    <property type="term" value="P:steroid biosynthetic process"/>
    <property type="evidence" value="ECO:0007669"/>
    <property type="project" value="InterPro"/>
</dbReference>
<feature type="transmembrane region" description="Helical" evidence="4">
    <location>
        <begin position="366"/>
        <end position="385"/>
    </location>
</feature>
<evidence type="ECO:0000256" key="4">
    <source>
        <dbReference type="RuleBase" id="RU004475"/>
    </source>
</evidence>
<dbReference type="InterPro" id="IPR002225">
    <property type="entry name" value="3Beta_OHSteriod_DH/Estase"/>
</dbReference>
<keyword evidence="4" id="KW-1133">Transmembrane helix</keyword>
<dbReference type="InterPro" id="IPR050177">
    <property type="entry name" value="Lipid_A_modif_metabolic_enz"/>
</dbReference>
<dbReference type="KEGG" id="hgl:101720255"/>
<evidence type="ECO:0000256" key="1">
    <source>
        <dbReference type="ARBA" id="ARBA00009219"/>
    </source>
</evidence>
<comment type="similarity">
    <text evidence="1 4">Belongs to the 3-beta-HSD family.</text>
</comment>
<evidence type="ECO:0000313" key="12">
    <source>
        <dbReference type="RefSeq" id="XP_004842848.1"/>
    </source>
</evidence>
<evidence type="ECO:0000259" key="5">
    <source>
        <dbReference type="Pfam" id="PF01073"/>
    </source>
</evidence>
<dbReference type="RefSeq" id="XP_021112324.1">
    <property type="nucleotide sequence ID" value="XM_021256665.1"/>
</dbReference>
<name>G5BKQ6_HETGA</name>
<dbReference type="EMBL" id="GEBF01003462">
    <property type="protein sequence ID" value="JAO00171.1"/>
    <property type="molecule type" value="Transcribed_RNA"/>
</dbReference>
<evidence type="ECO:0000313" key="11">
    <source>
        <dbReference type="RefSeq" id="XP_004842847.1"/>
    </source>
</evidence>
<accession>G5BKQ6</accession>
<evidence type="ECO:0000313" key="10">
    <source>
        <dbReference type="RefSeq" id="XP_004842845.1"/>
    </source>
</evidence>
<keyword evidence="2 4" id="KW-0560">Oxidoreductase</keyword>
<dbReference type="GeneID" id="101720255"/>
<dbReference type="CTD" id="93517"/>
<organism evidence="6 8">
    <name type="scientific">Heterocephalus glaber</name>
    <name type="common">Naked mole rat</name>
    <dbReference type="NCBI Taxonomy" id="10181"/>
    <lineage>
        <taxon>Eukaryota</taxon>
        <taxon>Metazoa</taxon>
        <taxon>Chordata</taxon>
        <taxon>Craniata</taxon>
        <taxon>Vertebrata</taxon>
        <taxon>Euteleostomi</taxon>
        <taxon>Mammalia</taxon>
        <taxon>Eutheria</taxon>
        <taxon>Euarchontoglires</taxon>
        <taxon>Glires</taxon>
        <taxon>Rodentia</taxon>
        <taxon>Hystricomorpha</taxon>
        <taxon>Bathyergidae</taxon>
        <taxon>Heterocephalus</taxon>
    </lineage>
</organism>
<dbReference type="OMA" id="IGAYKRS"/>
<evidence type="ECO:0000313" key="9">
    <source>
        <dbReference type="Proteomes" id="UP000694906"/>
    </source>
</evidence>
<dbReference type="Proteomes" id="UP000006813">
    <property type="component" value="Unassembled WGS sequence"/>
</dbReference>
<evidence type="ECO:0000313" key="6">
    <source>
        <dbReference type="EMBL" id="EHB09867.1"/>
    </source>
</evidence>
<keyword evidence="4" id="KW-0812">Transmembrane</keyword>
<gene>
    <name evidence="10 11 12 13 14" type="primary">Sdr42e1</name>
    <name evidence="7" type="synonym">SDR42E1</name>
    <name evidence="6" type="ORF">GW7_08037</name>
</gene>
<keyword evidence="4" id="KW-0472">Membrane</keyword>